<evidence type="ECO:0000259" key="1">
    <source>
        <dbReference type="Pfam" id="PF20019"/>
    </source>
</evidence>
<accession>A0AAD0U726</accession>
<dbReference type="Pfam" id="PF20019">
    <property type="entry name" value="VMAP-M20"/>
    <property type="match status" value="1"/>
</dbReference>
<organism evidence="2 3">
    <name type="scientific">Herbaspirillum rubrisubalbicans</name>
    <dbReference type="NCBI Taxonomy" id="80842"/>
    <lineage>
        <taxon>Bacteria</taxon>
        <taxon>Pseudomonadati</taxon>
        <taxon>Pseudomonadota</taxon>
        <taxon>Betaproteobacteria</taxon>
        <taxon>Burkholderiales</taxon>
        <taxon>Oxalobacteraceae</taxon>
        <taxon>Herbaspirillum</taxon>
    </lineage>
</organism>
<dbReference type="Proteomes" id="UP000269199">
    <property type="component" value="Chromosome"/>
</dbReference>
<evidence type="ECO:0000313" key="3">
    <source>
        <dbReference type="Proteomes" id="UP000269199"/>
    </source>
</evidence>
<dbReference type="EMBL" id="CP024996">
    <property type="protein sequence ID" value="AYR24508.1"/>
    <property type="molecule type" value="Genomic_DNA"/>
</dbReference>
<dbReference type="RefSeq" id="WP_061790676.1">
    <property type="nucleotide sequence ID" value="NZ_CP024996.1"/>
</dbReference>
<name>A0AAD0U726_9BURK</name>
<reference evidence="2 3" key="1">
    <citation type="submission" date="2017-11" db="EMBL/GenBank/DDBJ databases">
        <title>Complete genome sequence of Herbaspirillum rubrisubalbicans DSM 11543.</title>
        <authorList>
            <person name="Chen M."/>
            <person name="An Q."/>
        </authorList>
    </citation>
    <scope>NUCLEOTIDE SEQUENCE [LARGE SCALE GENOMIC DNA]</scope>
    <source>
        <strain evidence="2 3">DSM 11543</strain>
    </source>
</reference>
<evidence type="ECO:0000313" key="2">
    <source>
        <dbReference type="EMBL" id="AYR24508.1"/>
    </source>
</evidence>
<feature type="domain" description="vWA-MoxR associated protein middle region 20" evidence="1">
    <location>
        <begin position="289"/>
        <end position="415"/>
    </location>
</feature>
<dbReference type="Gene3D" id="3.40.50.1460">
    <property type="match status" value="1"/>
</dbReference>
<protein>
    <recommendedName>
        <fullName evidence="1">vWA-MoxR associated protein middle region 20 domain-containing protein</fullName>
    </recommendedName>
</protein>
<proteinExistence type="predicted"/>
<sequence length="693" mass="77814">MTTFVWIVAVERYGPVGIANNGLDIPSPIGERALSLARSIAERDPLAHIVLSYSLPTTPSYNEQIEQLSGRISQTGATQQELQNALLELEGDGTLLIYWVGHGIMVSNERMLLCADSRDLSNLRAIDVDSLLTRLRSDVFPRCQIGFFDACAQVVQASEVLRFEGPGDIPTEQYFYFSAAAAEVVAASTSTSGFSGSVIDLLIDSQREFPPQPAPLFAELQRRLDQSPLSTRAFLLQRTTGSGDMWDYLGGERENVSRSFARAARCSLREFDYLRSAIANSVVDNQRLCDALRHNSMDALLNELNQVGSQTPRVHGQVLHDAWQRLQLARELESLCQRIGLSWSDWQELCQQIVAIDNLDALSSDSLASLLVGLLDQMNLERGLDSCIRLLALAARRARSKVPANARDFEAQARGMAQLAPRWDGAVASLPRMDGPVFLLLGLQYAEATKVLSLAGSWLYQDDEIDPSWQVSSNAERLIEQINELIQIAKIKYRRQLIVELLAPNDLLCSPRELFELVDNELGTSTWLEAQCALVLRWHDRMKGPPRFQPGNWLQQSEIKLNYVATNPDLDIDWPNELQRGHIVGLPFPGPSLVEPNRNRSSFFGALLKGDPWMCWPRIEPSEPSKFKQKVREFIQHHGVSQATRPYILAEALRQERSNDQDPVLCSLWLFIDDPSRNPYGWNFTETTQRTIS</sequence>
<dbReference type="AlphaFoldDB" id="A0AAD0U726"/>
<gene>
    <name evidence="2" type="ORF">RC54_11990</name>
</gene>
<dbReference type="InterPro" id="IPR049496">
    <property type="entry name" value="VMAP-M20"/>
</dbReference>